<dbReference type="InterPro" id="IPR024654">
    <property type="entry name" value="Calcineurin-like_PHP_lpxH"/>
</dbReference>
<dbReference type="GeneID" id="41714351"/>
<dbReference type="STRING" id="1294262.GCA_001316085_02423"/>
<dbReference type="EMBL" id="AP018929">
    <property type="protein sequence ID" value="BBG23213.1"/>
    <property type="molecule type" value="Genomic_DNA"/>
</dbReference>
<organism evidence="2 3">
    <name type="scientific">Sulfuracidifex tepidarius</name>
    <dbReference type="NCBI Taxonomy" id="1294262"/>
    <lineage>
        <taxon>Archaea</taxon>
        <taxon>Thermoproteota</taxon>
        <taxon>Thermoprotei</taxon>
        <taxon>Sulfolobales</taxon>
        <taxon>Sulfolobaceae</taxon>
        <taxon>Sulfuracidifex</taxon>
    </lineage>
</organism>
<dbReference type="KEGG" id="step:IC006_0497"/>
<dbReference type="InterPro" id="IPR000979">
    <property type="entry name" value="Phosphodiesterase_MJ0936/Vps29"/>
</dbReference>
<feature type="domain" description="Calcineurin-like phosphoesterase" evidence="1">
    <location>
        <begin position="11"/>
        <end position="160"/>
    </location>
</feature>
<accession>A0A510DSQ1</accession>
<dbReference type="SUPFAM" id="SSF56300">
    <property type="entry name" value="Metallo-dependent phosphatases"/>
    <property type="match status" value="1"/>
</dbReference>
<proteinExistence type="predicted"/>
<dbReference type="RefSeq" id="WP_232048977.1">
    <property type="nucleotide sequence ID" value="NZ_AP018929.1"/>
</dbReference>
<gene>
    <name evidence="2" type="ORF">IC006_0497</name>
</gene>
<dbReference type="Proteomes" id="UP000322983">
    <property type="component" value="Chromosome"/>
</dbReference>
<keyword evidence="3" id="KW-1185">Reference proteome</keyword>
<evidence type="ECO:0000313" key="2">
    <source>
        <dbReference type="EMBL" id="BBG23213.1"/>
    </source>
</evidence>
<dbReference type="AlphaFoldDB" id="A0A510DSQ1"/>
<dbReference type="InterPro" id="IPR029052">
    <property type="entry name" value="Metallo-depent_PP-like"/>
</dbReference>
<protein>
    <recommendedName>
        <fullName evidence="1">Calcineurin-like phosphoesterase domain-containing protein</fullName>
    </recommendedName>
</protein>
<name>A0A510DSQ1_9CREN</name>
<reference evidence="2 3" key="1">
    <citation type="journal article" date="2020" name="Int. J. Syst. Evol. Microbiol.">
        <title>Sulfuracidifex tepidarius gen. nov., sp. nov. and transfer of Sulfolobus metallicus Huber and Stetter 1992 to the genus Sulfuracidifex as Sulfuracidifex metallicus comb. nov.</title>
        <authorList>
            <person name="Itoh T."/>
            <person name="Miura T."/>
            <person name="Sakai H.D."/>
            <person name="Kato S."/>
            <person name="Ohkuma M."/>
            <person name="Takashina T."/>
        </authorList>
    </citation>
    <scope>NUCLEOTIDE SEQUENCE [LARGE SCALE GENOMIC DNA]</scope>
    <source>
        <strain evidence="2 3">IC-006</strain>
    </source>
</reference>
<dbReference type="Pfam" id="PF12850">
    <property type="entry name" value="Metallophos_2"/>
    <property type="match status" value="1"/>
</dbReference>
<dbReference type="PANTHER" id="PTHR11124">
    <property type="entry name" value="VACUOLAR SORTING PROTEIN VPS29"/>
    <property type="match status" value="1"/>
</dbReference>
<dbReference type="Gene3D" id="3.60.21.10">
    <property type="match status" value="1"/>
</dbReference>
<evidence type="ECO:0000313" key="3">
    <source>
        <dbReference type="Proteomes" id="UP000322983"/>
    </source>
</evidence>
<sequence length="181" mass="20173">MKIKEVIEEGKVLVISDLHYPYCDVEEVRGVVRRESPSLVVMLGDAVEDSRGFDTLKSSLGKVVHVNGDEDVIEGDVDVLSVSSRGRKFTLLHGHQLMNEDGEKLLAKFLMKVNSKIPPLLFCLGFRVKMDGFLVLGHSHALVTFPSLQCMNAGTMSRKKNLYNDRGYVVIEKGEARAVRL</sequence>
<evidence type="ECO:0000259" key="1">
    <source>
        <dbReference type="Pfam" id="PF12850"/>
    </source>
</evidence>